<keyword evidence="1" id="KW-0645">Protease</keyword>
<dbReference type="Proteomes" id="UP001230220">
    <property type="component" value="Unassembled WGS sequence"/>
</dbReference>
<dbReference type="RefSeq" id="WP_307405301.1">
    <property type="nucleotide sequence ID" value="NZ_JAUSUR010000001.1"/>
</dbReference>
<keyword evidence="2" id="KW-1185">Reference proteome</keyword>
<accession>A0ABU0DYY1</accession>
<reference evidence="1 2" key="1">
    <citation type="submission" date="2023-07" db="EMBL/GenBank/DDBJ databases">
        <title>Genomic Encyclopedia of Type Strains, Phase IV (KMG-IV): sequencing the most valuable type-strain genomes for metagenomic binning, comparative biology and taxonomic classification.</title>
        <authorList>
            <person name="Goeker M."/>
        </authorList>
    </citation>
    <scope>NUCLEOTIDE SEQUENCE [LARGE SCALE GENOMIC DNA]</scope>
    <source>
        <strain evidence="1 2">DSM 16784</strain>
    </source>
</reference>
<dbReference type="GO" id="GO:0006508">
    <property type="term" value="P:proteolysis"/>
    <property type="evidence" value="ECO:0007669"/>
    <property type="project" value="UniProtKB-KW"/>
</dbReference>
<name>A0ABU0DYY1_9FIRM</name>
<gene>
    <name evidence="1" type="ORF">J2S15_000576</name>
</gene>
<dbReference type="EMBL" id="JAUSUR010000001">
    <property type="protein sequence ID" value="MDQ0359845.1"/>
    <property type="molecule type" value="Genomic_DNA"/>
</dbReference>
<protein>
    <submittedName>
        <fullName evidence="1">Protease</fullName>
        <ecNumber evidence="1">3.4.-.-</ecNumber>
    </submittedName>
</protein>
<evidence type="ECO:0000313" key="2">
    <source>
        <dbReference type="Proteomes" id="UP001230220"/>
    </source>
</evidence>
<dbReference type="InterPro" id="IPR001539">
    <property type="entry name" value="Peptidase_U32"/>
</dbReference>
<organism evidence="1 2">
    <name type="scientific">Breznakia pachnodae</name>
    <dbReference type="NCBI Taxonomy" id="265178"/>
    <lineage>
        <taxon>Bacteria</taxon>
        <taxon>Bacillati</taxon>
        <taxon>Bacillota</taxon>
        <taxon>Erysipelotrichia</taxon>
        <taxon>Erysipelotrichales</taxon>
        <taxon>Erysipelotrichaceae</taxon>
        <taxon>Breznakia</taxon>
    </lineage>
</organism>
<dbReference type="InterPro" id="IPR051454">
    <property type="entry name" value="RNA/ubiquinone_mod_enzymes"/>
</dbReference>
<proteinExistence type="predicted"/>
<dbReference type="GO" id="GO:0008233">
    <property type="term" value="F:peptidase activity"/>
    <property type="evidence" value="ECO:0007669"/>
    <property type="project" value="UniProtKB-KW"/>
</dbReference>
<dbReference type="PANTHER" id="PTHR30217:SF7">
    <property type="entry name" value="TRNA HYDROXYLATION PROTEIN P2"/>
    <property type="match status" value="1"/>
</dbReference>
<evidence type="ECO:0000313" key="1">
    <source>
        <dbReference type="EMBL" id="MDQ0359845.1"/>
    </source>
</evidence>
<dbReference type="PANTHER" id="PTHR30217">
    <property type="entry name" value="PEPTIDASE U32 FAMILY"/>
    <property type="match status" value="1"/>
</dbReference>
<dbReference type="EC" id="3.4.-.-" evidence="1"/>
<dbReference type="Pfam" id="PF01136">
    <property type="entry name" value="Peptidase_U32"/>
    <property type="match status" value="1"/>
</dbReference>
<sequence>MINLITSPYQLEDITKLKAVGITSVIVGTEAFSVRSPSAFNNEQLQECRTLCTSNHMQMYVSVNRFFMEDDLIALREHLQYLKELDVDGIYFTDMGVFYEAKQLGLESKLIYNPDTILTNSADIQAYLDLGIHMCTISKEITLEDMLKIGNRVNGELEIIIHGRLPMMDSKRMLLSNYMEFIKKEYDVKNNYQLYLMEENREEHMPIVEDKDGTHVFTGFTLASFEEVEDMINAGICNLRIESLFYTIDEVCKITEDYKRVMESPREGRLLYKEYEKEYPSQNITKGFMYKKTGAKK</sequence>
<comment type="caution">
    <text evidence="1">The sequence shown here is derived from an EMBL/GenBank/DDBJ whole genome shotgun (WGS) entry which is preliminary data.</text>
</comment>
<keyword evidence="1" id="KW-0378">Hydrolase</keyword>